<dbReference type="PROSITE" id="PS00178">
    <property type="entry name" value="AA_TRNA_LIGASE_I"/>
    <property type="match status" value="1"/>
</dbReference>
<dbReference type="Pfam" id="PF08264">
    <property type="entry name" value="Anticodon_1"/>
    <property type="match status" value="1"/>
</dbReference>
<comment type="caution">
    <text evidence="13">The sequence shown here is derived from an EMBL/GenBank/DDBJ whole genome shotgun (WGS) entry which is preliminary data.</text>
</comment>
<comment type="caution">
    <text evidence="10">Lacks conserved residue(s) required for the propagation of feature annotation.</text>
</comment>
<dbReference type="GO" id="GO:0006428">
    <property type="term" value="P:isoleucyl-tRNA aminoacylation"/>
    <property type="evidence" value="ECO:0007669"/>
    <property type="project" value="UniProtKB-UniRule"/>
</dbReference>
<feature type="binding site" evidence="10">
    <location>
        <position position="654"/>
    </location>
    <ligand>
        <name>ATP</name>
        <dbReference type="ChEBI" id="CHEBI:30616"/>
    </ligand>
</feature>
<comment type="subunit">
    <text evidence="10">Monomer.</text>
</comment>
<keyword evidence="6 10" id="KW-0648">Protein biosynthesis</keyword>
<dbReference type="CDD" id="cd07960">
    <property type="entry name" value="Anticodon_Ia_Ile_BEm"/>
    <property type="match status" value="1"/>
</dbReference>
<protein>
    <recommendedName>
        <fullName evidence="10">Isoleucine--tRNA ligase</fullName>
        <ecNumber evidence="10">6.1.1.5</ecNumber>
    </recommendedName>
    <alternativeName>
        <fullName evidence="10">Isoleucyl-tRNA synthetase</fullName>
        <shortName evidence="10">IleRS</shortName>
    </alternativeName>
</protein>
<reference evidence="13 14" key="1">
    <citation type="submission" date="2020-08" db="EMBL/GenBank/DDBJ databases">
        <title>Genomic Encyclopedia of Type Strains, Phase IV (KMG-IV): sequencing the most valuable type-strain genomes for metagenomic binning, comparative biology and taxonomic classification.</title>
        <authorList>
            <person name="Goeker M."/>
        </authorList>
    </citation>
    <scope>NUCLEOTIDE SEQUENCE [LARGE SCALE GENOMIC DNA]</scope>
    <source>
        <strain evidence="13 14">DSM 15743</strain>
    </source>
</reference>
<comment type="domain">
    <text evidence="10">IleRS has two distinct active sites: one for aminoacylation and one for editing. The misactivated valine is translocated from the active site to the editing site, which sterically excludes the correctly activated isoleucine. The single editing site contains two valyl binding pockets, one specific for each substrate (Val-AMP or Val-tRNA(Ile)).</text>
</comment>
<evidence type="ECO:0000256" key="8">
    <source>
        <dbReference type="ARBA" id="ARBA00025217"/>
    </source>
</evidence>
<dbReference type="NCBIfam" id="TIGR00392">
    <property type="entry name" value="ileS"/>
    <property type="match status" value="1"/>
</dbReference>
<sequence length="982" mass="110885">MTDKTQSAARDYSETLFLPQTEFPMRAGLPQREPLLLQRWNEIGLYRRLREVQKGRPRFVLHDGPPYANGNIHIGHALNKILKDMVVRSQGMLGFDSNYVPGWDCHGLPIEWKIEEEYRAKGKDKDDVDIVEFRRECRAFAEKWIDIQREEFKRLGVEGDWTNPYQTMSYDAEAQIAREIMKFAVSEQLYRGSKPVMWSSVEKTALAEAEVEYHEKTSTTIWVKFRITNTLDGDLDGASVVIWTTTPWTIPANRAIAYGENIAYGLYTVTEAADYNWAKVGDRLILADKLAADVFAAARVAGYERVKDVLPVMIERCAHPFRGLDGANGYWDFAVPMLPADYVTDDAGTGFVHTAPGHGADDYNTYVKHRDVFAACGTREVPHTVSPDSSYFPDVPFFAGERIYDDKGKDAGANEAVIKKLVEVGALIARGRLKHQYPHSWRSKGPLIFRNTPQWFISMDKPLDGHGDTLRQRALHAIKTVEWVPESGENRITGMIENRPDWVVSRQRAWGVPIAVFVKKGTNEILKDERVNEAIAAAFEKEGADAWYADDGARFLTPFGYDLNDFEKINDILDVWFDSGSTHGFALEKREDLKVKRKVDGGPDQVMYLEGSDQHRGWFHSSLLESCGTRGRAPYDIVLTHGFVLDEKGQKMSKSLGNVVAPQKVIQDSGADILRLWVAASDYADDLRIGPEILKTFVETYRKLRNTIRWMLGSLAHFNEADKVAPADMPELERFVLHRLAELDGEMREAYRSFDYKRVVALLNSFMTTDLSAFYFDIRKDALYCDPLSSKVRKSALTVIDQTFRCVATWIAPILAFTAEEAWLARYPEAQSVHLETFPDVPAEWRDDALAERWARVRRVRRVVTGALEIERAQKRIGASLEAAPVVHIADESLFKAVQGLDLAEICITSGIEVLQGEGPTQAFRLDDVKGVAVVPALAEGRKCARSWKVSPEVGTDPDYPDVTPRDAAALREWDKLRAAAE</sequence>
<feature type="domain" description="Aminoacyl-tRNA synthetase class Ia" evidence="11">
    <location>
        <begin position="37"/>
        <end position="689"/>
    </location>
</feature>
<evidence type="ECO:0000256" key="9">
    <source>
        <dbReference type="ARBA" id="ARBA00048359"/>
    </source>
</evidence>
<dbReference type="SUPFAM" id="SSF47323">
    <property type="entry name" value="Anticodon-binding domain of a subclass of class I aminoacyl-tRNA synthetases"/>
    <property type="match status" value="1"/>
</dbReference>
<dbReference type="InterPro" id="IPR023585">
    <property type="entry name" value="Ile-tRNA-ligase_type1"/>
</dbReference>
<dbReference type="EC" id="6.1.1.5" evidence="10"/>
<dbReference type="EMBL" id="JACIDC010000005">
    <property type="protein sequence ID" value="MBB4040061.1"/>
    <property type="molecule type" value="Genomic_DNA"/>
</dbReference>
<comment type="subcellular location">
    <subcellularLocation>
        <location evidence="10">Cytoplasm</location>
    </subcellularLocation>
</comment>
<dbReference type="InterPro" id="IPR033708">
    <property type="entry name" value="Anticodon_Ile_BEm"/>
</dbReference>
<evidence type="ECO:0000256" key="6">
    <source>
        <dbReference type="ARBA" id="ARBA00022917"/>
    </source>
</evidence>
<evidence type="ECO:0000256" key="1">
    <source>
        <dbReference type="ARBA" id="ARBA00006887"/>
    </source>
</evidence>
<evidence type="ECO:0000256" key="10">
    <source>
        <dbReference type="HAMAP-Rule" id="MF_02002"/>
    </source>
</evidence>
<dbReference type="InterPro" id="IPR009080">
    <property type="entry name" value="tRNAsynth_Ia_anticodon-bd"/>
</dbReference>
<dbReference type="GO" id="GO:0004822">
    <property type="term" value="F:isoleucine-tRNA ligase activity"/>
    <property type="evidence" value="ECO:0007669"/>
    <property type="project" value="UniProtKB-UniRule"/>
</dbReference>
<dbReference type="AlphaFoldDB" id="A0A7W6IF82"/>
<dbReference type="InterPro" id="IPR013155">
    <property type="entry name" value="M/V/L/I-tRNA-synth_anticd-bd"/>
</dbReference>
<keyword evidence="7 10" id="KW-0030">Aminoacyl-tRNA synthetase</keyword>
<dbReference type="RefSeq" id="WP_027315331.1">
    <property type="nucleotide sequence ID" value="NZ_JACIDC010000005.1"/>
</dbReference>
<dbReference type="GO" id="GO:0002161">
    <property type="term" value="F:aminoacyl-tRNA deacylase activity"/>
    <property type="evidence" value="ECO:0007669"/>
    <property type="project" value="InterPro"/>
</dbReference>
<dbReference type="SUPFAM" id="SSF52374">
    <property type="entry name" value="Nucleotidylyl transferase"/>
    <property type="match status" value="1"/>
</dbReference>
<dbReference type="InterPro" id="IPR002301">
    <property type="entry name" value="Ile-tRNA-ligase"/>
</dbReference>
<evidence type="ECO:0000256" key="3">
    <source>
        <dbReference type="ARBA" id="ARBA00022598"/>
    </source>
</evidence>
<dbReference type="PRINTS" id="PR00984">
    <property type="entry name" value="TRNASYNTHILE"/>
</dbReference>
<keyword evidence="4 10" id="KW-0547">Nucleotide-binding</keyword>
<dbReference type="GO" id="GO:0005829">
    <property type="term" value="C:cytosol"/>
    <property type="evidence" value="ECO:0007669"/>
    <property type="project" value="TreeGrafter"/>
</dbReference>
<evidence type="ECO:0000256" key="5">
    <source>
        <dbReference type="ARBA" id="ARBA00022840"/>
    </source>
</evidence>
<gene>
    <name evidence="10" type="primary">ileS</name>
    <name evidence="13" type="ORF">GGR34_001712</name>
</gene>
<dbReference type="GO" id="GO:0000049">
    <property type="term" value="F:tRNA binding"/>
    <property type="evidence" value="ECO:0007669"/>
    <property type="project" value="InterPro"/>
</dbReference>
<comment type="catalytic activity">
    <reaction evidence="9 10">
        <text>tRNA(Ile) + L-isoleucine + ATP = L-isoleucyl-tRNA(Ile) + AMP + diphosphate</text>
        <dbReference type="Rhea" id="RHEA:11060"/>
        <dbReference type="Rhea" id="RHEA-COMP:9666"/>
        <dbReference type="Rhea" id="RHEA-COMP:9695"/>
        <dbReference type="ChEBI" id="CHEBI:30616"/>
        <dbReference type="ChEBI" id="CHEBI:33019"/>
        <dbReference type="ChEBI" id="CHEBI:58045"/>
        <dbReference type="ChEBI" id="CHEBI:78442"/>
        <dbReference type="ChEBI" id="CHEBI:78528"/>
        <dbReference type="ChEBI" id="CHEBI:456215"/>
        <dbReference type="EC" id="6.1.1.5"/>
    </reaction>
</comment>
<feature type="domain" description="Methionyl/Valyl/Leucyl/Isoleucyl-tRNA synthetase anticodon-binding" evidence="12">
    <location>
        <begin position="734"/>
        <end position="883"/>
    </location>
</feature>
<organism evidence="13 14">
    <name type="scientific">Microvirga flocculans</name>
    <dbReference type="NCBI Taxonomy" id="217168"/>
    <lineage>
        <taxon>Bacteria</taxon>
        <taxon>Pseudomonadati</taxon>
        <taxon>Pseudomonadota</taxon>
        <taxon>Alphaproteobacteria</taxon>
        <taxon>Hyphomicrobiales</taxon>
        <taxon>Methylobacteriaceae</taxon>
        <taxon>Microvirga</taxon>
    </lineage>
</organism>
<dbReference type="HAMAP" id="MF_02002">
    <property type="entry name" value="Ile_tRNA_synth_type1"/>
    <property type="match status" value="1"/>
</dbReference>
<dbReference type="SUPFAM" id="SSF50677">
    <property type="entry name" value="ValRS/IleRS/LeuRS editing domain"/>
    <property type="match status" value="1"/>
</dbReference>
<accession>A0A7W6IF82</accession>
<dbReference type="InterPro" id="IPR009008">
    <property type="entry name" value="Val/Leu/Ile-tRNA-synth_edit"/>
</dbReference>
<evidence type="ECO:0000256" key="4">
    <source>
        <dbReference type="ARBA" id="ARBA00022741"/>
    </source>
</evidence>
<evidence type="ECO:0000313" key="13">
    <source>
        <dbReference type="EMBL" id="MBB4040061.1"/>
    </source>
</evidence>
<dbReference type="InterPro" id="IPR001412">
    <property type="entry name" value="aa-tRNA-synth_I_CS"/>
</dbReference>
<feature type="short sequence motif" description="'KMSKS' region" evidence="10">
    <location>
        <begin position="651"/>
        <end position="655"/>
    </location>
</feature>
<dbReference type="GO" id="GO:0005524">
    <property type="term" value="F:ATP binding"/>
    <property type="evidence" value="ECO:0007669"/>
    <property type="project" value="UniProtKB-UniRule"/>
</dbReference>
<dbReference type="PANTHER" id="PTHR42765:SF1">
    <property type="entry name" value="ISOLEUCINE--TRNA LIGASE, MITOCHONDRIAL"/>
    <property type="match status" value="1"/>
</dbReference>
<dbReference type="Gene3D" id="1.10.730.20">
    <property type="match status" value="1"/>
</dbReference>
<keyword evidence="5 10" id="KW-0067">ATP-binding</keyword>
<dbReference type="InterPro" id="IPR014729">
    <property type="entry name" value="Rossmann-like_a/b/a_fold"/>
</dbReference>
<dbReference type="FunFam" id="3.40.50.620:FF:000042">
    <property type="entry name" value="Isoleucine--tRNA ligase"/>
    <property type="match status" value="1"/>
</dbReference>
<evidence type="ECO:0000259" key="11">
    <source>
        <dbReference type="Pfam" id="PF00133"/>
    </source>
</evidence>
<evidence type="ECO:0000259" key="12">
    <source>
        <dbReference type="Pfam" id="PF08264"/>
    </source>
</evidence>
<evidence type="ECO:0000313" key="14">
    <source>
        <dbReference type="Proteomes" id="UP000519439"/>
    </source>
</evidence>
<name>A0A7W6IF82_9HYPH</name>
<feature type="short sequence motif" description="'HIGH' region" evidence="10">
    <location>
        <begin position="66"/>
        <end position="76"/>
    </location>
</feature>
<evidence type="ECO:0000256" key="7">
    <source>
        <dbReference type="ARBA" id="ARBA00023146"/>
    </source>
</evidence>
<comment type="function">
    <text evidence="8 10">Catalyzes the attachment of isoleucine to tRNA(Ile). As IleRS can inadvertently accommodate and process structurally similar amino acids such as valine, to avoid such errors it has two additional distinct tRNA(Ile)-dependent editing activities. One activity is designated as 'pretransfer' editing and involves the hydrolysis of activated Val-AMP. The other activity is designated 'posttransfer' editing and involves deacylation of mischarged Val-tRNA(Ile).</text>
</comment>
<dbReference type="InterPro" id="IPR050081">
    <property type="entry name" value="Ile-tRNA_ligase"/>
</dbReference>
<keyword evidence="14" id="KW-1185">Reference proteome</keyword>
<keyword evidence="2 10" id="KW-0963">Cytoplasm</keyword>
<dbReference type="InterPro" id="IPR002300">
    <property type="entry name" value="aa-tRNA-synth_Ia"/>
</dbReference>
<proteinExistence type="inferred from homology"/>
<dbReference type="Gene3D" id="3.40.50.620">
    <property type="entry name" value="HUPs"/>
    <property type="match status" value="2"/>
</dbReference>
<comment type="similarity">
    <text evidence="1 10">Belongs to the class-I aminoacyl-tRNA synthetase family. IleS type 1 subfamily.</text>
</comment>
<dbReference type="PANTHER" id="PTHR42765">
    <property type="entry name" value="SOLEUCYL-TRNA SYNTHETASE"/>
    <property type="match status" value="1"/>
</dbReference>
<feature type="binding site" evidence="10">
    <location>
        <position position="610"/>
    </location>
    <ligand>
        <name>L-isoleucyl-5'-AMP</name>
        <dbReference type="ChEBI" id="CHEBI:178002"/>
    </ligand>
</feature>
<keyword evidence="3 10" id="KW-0436">Ligase</keyword>
<dbReference type="Pfam" id="PF00133">
    <property type="entry name" value="tRNA-synt_1"/>
    <property type="match status" value="1"/>
</dbReference>
<evidence type="ECO:0000256" key="2">
    <source>
        <dbReference type="ARBA" id="ARBA00022490"/>
    </source>
</evidence>
<dbReference type="Proteomes" id="UP000519439">
    <property type="component" value="Unassembled WGS sequence"/>
</dbReference>